<dbReference type="EMBL" id="BTSX01000006">
    <property type="protein sequence ID" value="GMT08040.1"/>
    <property type="molecule type" value="Genomic_DNA"/>
</dbReference>
<feature type="signal peptide" evidence="2">
    <location>
        <begin position="1"/>
        <end position="28"/>
    </location>
</feature>
<feature type="non-terminal residue" evidence="3">
    <location>
        <position position="104"/>
    </location>
</feature>
<evidence type="ECO:0000256" key="2">
    <source>
        <dbReference type="SAM" id="SignalP"/>
    </source>
</evidence>
<comment type="caution">
    <text evidence="3">The sequence shown here is derived from an EMBL/GenBank/DDBJ whole genome shotgun (WGS) entry which is preliminary data.</text>
</comment>
<evidence type="ECO:0000256" key="1">
    <source>
        <dbReference type="SAM" id="MobiDB-lite"/>
    </source>
</evidence>
<proteinExistence type="predicted"/>
<feature type="region of interest" description="Disordered" evidence="1">
    <location>
        <begin position="84"/>
        <end position="104"/>
    </location>
</feature>
<sequence>PSLELFDMQYLALMSCMILLMISASICAQPITPAQPIPSPMHAPPMQNGTNGTLNAVEHMEQNENSNMPGNAPAVPMKREIGGMDKTGVQEDNGMMMNNAKRND</sequence>
<reference evidence="3" key="1">
    <citation type="submission" date="2023-10" db="EMBL/GenBank/DDBJ databases">
        <title>Genome assembly of Pristionchus species.</title>
        <authorList>
            <person name="Yoshida K."/>
            <person name="Sommer R.J."/>
        </authorList>
    </citation>
    <scope>NUCLEOTIDE SEQUENCE</scope>
    <source>
        <strain evidence="3">RS0144</strain>
    </source>
</reference>
<keyword evidence="2" id="KW-0732">Signal</keyword>
<name>A0AAV5UQK0_9BILA</name>
<organism evidence="3 4">
    <name type="scientific">Pristionchus entomophagus</name>
    <dbReference type="NCBI Taxonomy" id="358040"/>
    <lineage>
        <taxon>Eukaryota</taxon>
        <taxon>Metazoa</taxon>
        <taxon>Ecdysozoa</taxon>
        <taxon>Nematoda</taxon>
        <taxon>Chromadorea</taxon>
        <taxon>Rhabditida</taxon>
        <taxon>Rhabditina</taxon>
        <taxon>Diplogasteromorpha</taxon>
        <taxon>Diplogasteroidea</taxon>
        <taxon>Neodiplogasteridae</taxon>
        <taxon>Pristionchus</taxon>
    </lineage>
</organism>
<feature type="chain" id="PRO_5043562932" evidence="2">
    <location>
        <begin position="29"/>
        <end position="104"/>
    </location>
</feature>
<protein>
    <submittedName>
        <fullName evidence="3">Uncharacterized protein</fullName>
    </submittedName>
</protein>
<accession>A0AAV5UQK0</accession>
<dbReference type="Proteomes" id="UP001432027">
    <property type="component" value="Unassembled WGS sequence"/>
</dbReference>
<keyword evidence="4" id="KW-1185">Reference proteome</keyword>
<evidence type="ECO:0000313" key="3">
    <source>
        <dbReference type="EMBL" id="GMT08040.1"/>
    </source>
</evidence>
<feature type="non-terminal residue" evidence="3">
    <location>
        <position position="1"/>
    </location>
</feature>
<gene>
    <name evidence="3" type="ORF">PENTCL1PPCAC_30214</name>
</gene>
<evidence type="ECO:0000313" key="4">
    <source>
        <dbReference type="Proteomes" id="UP001432027"/>
    </source>
</evidence>
<dbReference type="AlphaFoldDB" id="A0AAV5UQK0"/>